<dbReference type="OrthoDB" id="9804460at2"/>
<dbReference type="Gene3D" id="3.40.50.300">
    <property type="entry name" value="P-loop containing nucleotide triphosphate hydrolases"/>
    <property type="match status" value="1"/>
</dbReference>
<accession>A0A1Y5U5Q5</accession>
<dbReference type="InterPro" id="IPR027417">
    <property type="entry name" value="P-loop_NTPase"/>
</dbReference>
<dbReference type="InterPro" id="IPR050678">
    <property type="entry name" value="DNA_Partitioning_ATPase"/>
</dbReference>
<dbReference type="RefSeq" id="WP_085885853.1">
    <property type="nucleotide sequence ID" value="NZ_FWFR01000009.1"/>
</dbReference>
<organism evidence="2 3">
    <name type="scientific">Oceanibacterium hippocampi</name>
    <dbReference type="NCBI Taxonomy" id="745714"/>
    <lineage>
        <taxon>Bacteria</taxon>
        <taxon>Pseudomonadati</taxon>
        <taxon>Pseudomonadota</taxon>
        <taxon>Alphaproteobacteria</taxon>
        <taxon>Sneathiellales</taxon>
        <taxon>Sneathiellaceae</taxon>
        <taxon>Oceanibacterium</taxon>
    </lineage>
</organism>
<dbReference type="EC" id="3.6.-.-" evidence="2"/>
<dbReference type="Proteomes" id="UP000193200">
    <property type="component" value="Unassembled WGS sequence"/>
</dbReference>
<proteinExistence type="predicted"/>
<dbReference type="PANTHER" id="PTHR13696:SF99">
    <property type="entry name" value="COBYRINIC ACID AC-DIAMIDE SYNTHASE"/>
    <property type="match status" value="1"/>
</dbReference>
<gene>
    <name evidence="2" type="primary">soj_2</name>
    <name evidence="2" type="ORF">OCH7691_04524</name>
</gene>
<dbReference type="InParanoid" id="A0A1Y5U5Q5"/>
<dbReference type="GO" id="GO:0016787">
    <property type="term" value="F:hydrolase activity"/>
    <property type="evidence" value="ECO:0007669"/>
    <property type="project" value="UniProtKB-KW"/>
</dbReference>
<dbReference type="CDD" id="cd02042">
    <property type="entry name" value="ParAB_family"/>
    <property type="match status" value="1"/>
</dbReference>
<sequence length="253" mass="28613">MIYLAVHNMKGGVGKTATAVNLAYLAADEGARVLLWDLDPQGASSFYLRIRDKVKGGARKLIQGKKDLLSLVKATDFERFDLLPADMSYRNFDILLDAEKKSTRRLRQLMKPLGNDYDIVLLDCPPGLTLLSENILRAADAIIVPLIPTTLSIRSHEQTVEFCRENDIRTPNFLPFFSMVDRRKKLHRELTQDETRKALGILSSAIPYSSDIERMGIERAPVPAFAPRTTAAGCYRALWREIRDRLPARTRRA</sequence>
<protein>
    <submittedName>
        <fullName evidence="2">Sporulation initiation inhibitor protein Soj</fullName>
        <ecNumber evidence="2">3.6.-.-</ecNumber>
    </submittedName>
</protein>
<dbReference type="PIRSF" id="PIRSF009320">
    <property type="entry name" value="Nuc_binding_HP_1000"/>
    <property type="match status" value="1"/>
</dbReference>
<evidence type="ECO:0000313" key="2">
    <source>
        <dbReference type="EMBL" id="SLN77727.1"/>
    </source>
</evidence>
<dbReference type="SUPFAM" id="SSF52540">
    <property type="entry name" value="P-loop containing nucleoside triphosphate hydrolases"/>
    <property type="match status" value="1"/>
</dbReference>
<keyword evidence="3" id="KW-1185">Reference proteome</keyword>
<evidence type="ECO:0000259" key="1">
    <source>
        <dbReference type="Pfam" id="PF13614"/>
    </source>
</evidence>
<dbReference type="EMBL" id="FWFR01000009">
    <property type="protein sequence ID" value="SLN77727.1"/>
    <property type="molecule type" value="Genomic_DNA"/>
</dbReference>
<feature type="domain" description="AAA" evidence="1">
    <location>
        <begin position="4"/>
        <end position="162"/>
    </location>
</feature>
<dbReference type="Pfam" id="PF13614">
    <property type="entry name" value="AAA_31"/>
    <property type="match status" value="1"/>
</dbReference>
<evidence type="ECO:0000313" key="3">
    <source>
        <dbReference type="Proteomes" id="UP000193200"/>
    </source>
</evidence>
<reference evidence="2 3" key="1">
    <citation type="submission" date="2017-03" db="EMBL/GenBank/DDBJ databases">
        <authorList>
            <person name="Afonso C.L."/>
            <person name="Miller P.J."/>
            <person name="Scott M.A."/>
            <person name="Spackman E."/>
            <person name="Goraichik I."/>
            <person name="Dimitrov K.M."/>
            <person name="Suarez D.L."/>
            <person name="Swayne D.E."/>
        </authorList>
    </citation>
    <scope>NUCLEOTIDE SEQUENCE [LARGE SCALE GENOMIC DNA]</scope>
    <source>
        <strain evidence="2 3">CECT 7691</strain>
    </source>
</reference>
<dbReference type="FunCoup" id="A0A1Y5U5Q5">
    <property type="interactions" value="542"/>
</dbReference>
<name>A0A1Y5U5Q5_9PROT</name>
<dbReference type="InterPro" id="IPR025669">
    <property type="entry name" value="AAA_dom"/>
</dbReference>
<keyword evidence="2" id="KW-0378">Hydrolase</keyword>
<dbReference type="AlphaFoldDB" id="A0A1Y5U5Q5"/>
<dbReference type="PANTHER" id="PTHR13696">
    <property type="entry name" value="P-LOOP CONTAINING NUCLEOSIDE TRIPHOSPHATE HYDROLASE"/>
    <property type="match status" value="1"/>
</dbReference>